<keyword evidence="3" id="KW-1185">Reference proteome</keyword>
<feature type="domain" description="Beta-lactamase-related" evidence="1">
    <location>
        <begin position="38"/>
        <end position="314"/>
    </location>
</feature>
<reference evidence="3" key="1">
    <citation type="submission" date="2019-12" db="EMBL/GenBank/DDBJ databases">
        <title>Complete genome of Terracaulis silvestris 0127_4.</title>
        <authorList>
            <person name="Vieira S."/>
            <person name="Riedel T."/>
            <person name="Sproer C."/>
            <person name="Pascual J."/>
            <person name="Boedeker C."/>
            <person name="Overmann J."/>
        </authorList>
    </citation>
    <scope>NUCLEOTIDE SEQUENCE [LARGE SCALE GENOMIC DNA]</scope>
    <source>
        <strain evidence="3">0127_4</strain>
    </source>
</reference>
<dbReference type="SUPFAM" id="SSF56601">
    <property type="entry name" value="beta-lactamase/transpeptidase-like"/>
    <property type="match status" value="1"/>
</dbReference>
<evidence type="ECO:0000313" key="3">
    <source>
        <dbReference type="Proteomes" id="UP000431269"/>
    </source>
</evidence>
<dbReference type="KEGG" id="tsv:DSM104635_02690"/>
<accession>A0A6I6MQX9</accession>
<dbReference type="InterPro" id="IPR012338">
    <property type="entry name" value="Beta-lactam/transpept-like"/>
</dbReference>
<protein>
    <submittedName>
        <fullName evidence="2">Beta-lactamase</fullName>
    </submittedName>
</protein>
<dbReference type="Pfam" id="PF00144">
    <property type="entry name" value="Beta-lactamase"/>
    <property type="match status" value="1"/>
</dbReference>
<name>A0A6I6MQX9_9CAUL</name>
<dbReference type="Proteomes" id="UP000431269">
    <property type="component" value="Chromosome"/>
</dbReference>
<dbReference type="PANTHER" id="PTHR43283:SF7">
    <property type="entry name" value="BETA-LACTAMASE-RELATED DOMAIN-CONTAINING PROTEIN"/>
    <property type="match status" value="1"/>
</dbReference>
<proteinExistence type="predicted"/>
<gene>
    <name evidence="2" type="ORF">DSM104635_02690</name>
</gene>
<sequence length="335" mass="35877">MDRRAFIAAAACSVVSASTTQWARAQSAGRFADAARYSADRDGATFLAVRHGVVLAEEYPGGSREARWGVGEGTRAFAPLLAASLIEDRLMTLDEPVALTIGDWGAHPVKSTISIRALLAGSSGIAFGRRDERTLANAIALEPSDPPGVRFHDDAASYLVFTEIARRKLEASGREPDPARYLTTRTLLPIGCVPIGWTRNREGAARFDDGAAVSARGWAQAGELIRREGVWRAQQLADDGALREAVRGSFAEARAGFGLWLAAPGRTRDQLSVDSDLWRGSSPAPTDLAMAAGAGGQRLYLSPSQGIVIVRQARSLDGNAQWSDAQFLSLVWRGF</sequence>
<evidence type="ECO:0000259" key="1">
    <source>
        <dbReference type="Pfam" id="PF00144"/>
    </source>
</evidence>
<organism evidence="2 3">
    <name type="scientific">Terricaulis silvestris</name>
    <dbReference type="NCBI Taxonomy" id="2686094"/>
    <lineage>
        <taxon>Bacteria</taxon>
        <taxon>Pseudomonadati</taxon>
        <taxon>Pseudomonadota</taxon>
        <taxon>Alphaproteobacteria</taxon>
        <taxon>Caulobacterales</taxon>
        <taxon>Caulobacteraceae</taxon>
        <taxon>Terricaulis</taxon>
    </lineage>
</organism>
<dbReference type="Gene3D" id="3.40.710.10">
    <property type="entry name" value="DD-peptidase/beta-lactamase superfamily"/>
    <property type="match status" value="1"/>
</dbReference>
<dbReference type="EMBL" id="CP047045">
    <property type="protein sequence ID" value="QGZ95838.1"/>
    <property type="molecule type" value="Genomic_DNA"/>
</dbReference>
<dbReference type="RefSeq" id="WP_158766667.1">
    <property type="nucleotide sequence ID" value="NZ_CP047045.1"/>
</dbReference>
<dbReference type="PANTHER" id="PTHR43283">
    <property type="entry name" value="BETA-LACTAMASE-RELATED"/>
    <property type="match status" value="1"/>
</dbReference>
<dbReference type="AlphaFoldDB" id="A0A6I6MQX9"/>
<evidence type="ECO:0000313" key="2">
    <source>
        <dbReference type="EMBL" id="QGZ95838.1"/>
    </source>
</evidence>
<dbReference type="InterPro" id="IPR001466">
    <property type="entry name" value="Beta-lactam-related"/>
</dbReference>
<dbReference type="InterPro" id="IPR050789">
    <property type="entry name" value="Diverse_Enzym_Activities"/>
</dbReference>